<name>A0A1R0GLL5_9FUNG</name>
<organism evidence="2 3">
    <name type="scientific">Smittium mucronatum</name>
    <dbReference type="NCBI Taxonomy" id="133383"/>
    <lineage>
        <taxon>Eukaryota</taxon>
        <taxon>Fungi</taxon>
        <taxon>Fungi incertae sedis</taxon>
        <taxon>Zoopagomycota</taxon>
        <taxon>Kickxellomycotina</taxon>
        <taxon>Harpellomycetes</taxon>
        <taxon>Harpellales</taxon>
        <taxon>Legeriomycetaceae</taxon>
        <taxon>Smittium</taxon>
    </lineage>
</organism>
<dbReference type="EMBL" id="LSSL01007666">
    <property type="protein sequence ID" value="OLY77793.1"/>
    <property type="molecule type" value="Genomic_DNA"/>
</dbReference>
<sequence length="84" mass="9231">MKKRKNRIEKTTILTKISSSAGLTAAYLWEKGAIYQPKDPPPGIASKYVSAVLNNRLHMFRDGPSPESLSSESLCAISTTPNHE</sequence>
<feature type="compositionally biased region" description="Low complexity" evidence="1">
    <location>
        <begin position="65"/>
        <end position="74"/>
    </location>
</feature>
<evidence type="ECO:0000256" key="1">
    <source>
        <dbReference type="SAM" id="MobiDB-lite"/>
    </source>
</evidence>
<feature type="region of interest" description="Disordered" evidence="1">
    <location>
        <begin position="62"/>
        <end position="84"/>
    </location>
</feature>
<dbReference type="AlphaFoldDB" id="A0A1R0GLL5"/>
<accession>A0A1R0GLL5</accession>
<evidence type="ECO:0000313" key="2">
    <source>
        <dbReference type="EMBL" id="OLY77793.1"/>
    </source>
</evidence>
<reference evidence="2 3" key="1">
    <citation type="journal article" date="2016" name="Mol. Biol. Evol.">
        <title>Genome-Wide Survey of Gut Fungi (Harpellales) Reveals the First Horizontally Transferred Ubiquitin Gene from a Mosquito Host.</title>
        <authorList>
            <person name="Wang Y."/>
            <person name="White M.M."/>
            <person name="Kvist S."/>
            <person name="Moncalvo J.M."/>
        </authorList>
    </citation>
    <scope>NUCLEOTIDE SEQUENCE [LARGE SCALE GENOMIC DNA]</scope>
    <source>
        <strain evidence="2 3">ALG-7-W6</strain>
    </source>
</reference>
<protein>
    <submittedName>
        <fullName evidence="2">Uncharacterized protein</fullName>
    </submittedName>
</protein>
<proteinExistence type="predicted"/>
<keyword evidence="3" id="KW-1185">Reference proteome</keyword>
<dbReference type="Proteomes" id="UP000187455">
    <property type="component" value="Unassembled WGS sequence"/>
</dbReference>
<comment type="caution">
    <text evidence="2">The sequence shown here is derived from an EMBL/GenBank/DDBJ whole genome shotgun (WGS) entry which is preliminary data.</text>
</comment>
<gene>
    <name evidence="2" type="ORF">AYI68_g8172</name>
</gene>
<evidence type="ECO:0000313" key="3">
    <source>
        <dbReference type="Proteomes" id="UP000187455"/>
    </source>
</evidence>